<comment type="caution">
    <text evidence="1">The sequence shown here is derived from an EMBL/GenBank/DDBJ whole genome shotgun (WGS) entry which is preliminary data.</text>
</comment>
<proteinExistence type="predicted"/>
<dbReference type="EMBL" id="SRZC01000002">
    <property type="protein sequence ID" value="TGX83852.1"/>
    <property type="molecule type" value="Genomic_DNA"/>
</dbReference>
<protein>
    <submittedName>
        <fullName evidence="1">Uncharacterized protein</fullName>
    </submittedName>
</protein>
<reference evidence="1" key="1">
    <citation type="submission" date="2019-04" db="EMBL/GenBank/DDBJ databases">
        <title>Microbes associate with the intestines of laboratory mice.</title>
        <authorList>
            <person name="Navarre W."/>
            <person name="Wong E."/>
            <person name="Huang K."/>
            <person name="Tropini C."/>
            <person name="Ng K."/>
            <person name="Yu B."/>
        </authorList>
    </citation>
    <scope>NUCLEOTIDE SEQUENCE</scope>
    <source>
        <strain evidence="1">NM73_A23</strain>
    </source>
</reference>
<dbReference type="Proteomes" id="UP000308886">
    <property type="component" value="Unassembled WGS sequence"/>
</dbReference>
<organism evidence="1 2">
    <name type="scientific">Palleniella muris</name>
    <dbReference type="NCBI Taxonomy" id="3038145"/>
    <lineage>
        <taxon>Bacteria</taxon>
        <taxon>Pseudomonadati</taxon>
        <taxon>Bacteroidota</taxon>
        <taxon>Bacteroidia</taxon>
        <taxon>Bacteroidales</taxon>
        <taxon>Prevotellaceae</taxon>
        <taxon>Palleniella</taxon>
    </lineage>
</organism>
<evidence type="ECO:0000313" key="1">
    <source>
        <dbReference type="EMBL" id="TGX83852.1"/>
    </source>
</evidence>
<gene>
    <name evidence="1" type="ORF">E5358_01345</name>
</gene>
<name>A0AC61QTF0_9BACT</name>
<keyword evidence="2" id="KW-1185">Reference proteome</keyword>
<accession>A0AC61QTF0</accession>
<evidence type="ECO:0000313" key="2">
    <source>
        <dbReference type="Proteomes" id="UP000308886"/>
    </source>
</evidence>
<sequence length="64" mass="6765">MKKEYIAPAIHIIPMEPSTILAASGKGGYDTENGPGFGGDTDTGDGDEFESLSKDGIWDDGFIE</sequence>